<evidence type="ECO:0000313" key="2">
    <source>
        <dbReference type="Proteomes" id="UP001187682"/>
    </source>
</evidence>
<evidence type="ECO:0000313" key="1">
    <source>
        <dbReference type="EMBL" id="SPN96699.1"/>
    </source>
</evidence>
<dbReference type="PANTHER" id="PTHR38115">
    <property type="entry name" value="LIPOCALIN-LIKE DOMAIN-CONTAINING PROTEIN"/>
    <property type="match status" value="1"/>
</dbReference>
<proteinExistence type="predicted"/>
<dbReference type="Proteomes" id="UP001187682">
    <property type="component" value="Unassembled WGS sequence"/>
</dbReference>
<name>A0AAE8MNE1_9PEZI</name>
<comment type="caution">
    <text evidence="1">The sequence shown here is derived from an EMBL/GenBank/DDBJ whole genome shotgun (WGS) entry which is preliminary data.</text>
</comment>
<dbReference type="AlphaFoldDB" id="A0AAE8MNE1"/>
<dbReference type="InterPro" id="IPR053037">
    <property type="entry name" value="Pericyclase_pydY-like"/>
</dbReference>
<organism evidence="1 2">
    <name type="scientific">Cephalotrichum gorgonifer</name>
    <dbReference type="NCBI Taxonomy" id="2041049"/>
    <lineage>
        <taxon>Eukaryota</taxon>
        <taxon>Fungi</taxon>
        <taxon>Dikarya</taxon>
        <taxon>Ascomycota</taxon>
        <taxon>Pezizomycotina</taxon>
        <taxon>Sordariomycetes</taxon>
        <taxon>Hypocreomycetidae</taxon>
        <taxon>Microascales</taxon>
        <taxon>Microascaceae</taxon>
        <taxon>Cephalotrichum</taxon>
    </lineage>
</organism>
<reference evidence="1" key="1">
    <citation type="submission" date="2018-03" db="EMBL/GenBank/DDBJ databases">
        <authorList>
            <person name="Guldener U."/>
        </authorList>
    </citation>
    <scope>NUCLEOTIDE SEQUENCE</scope>
</reference>
<keyword evidence="2" id="KW-1185">Reference proteome</keyword>
<accession>A0AAE8MNE1</accession>
<gene>
    <name evidence="1" type="ORF">DNG_00219</name>
</gene>
<dbReference type="EMBL" id="ONZQ02000001">
    <property type="protein sequence ID" value="SPN96699.1"/>
    <property type="molecule type" value="Genomic_DNA"/>
</dbReference>
<dbReference type="PANTHER" id="PTHR38115:SF1">
    <property type="entry name" value="LIPOCALIN-LIKE DOMAIN-CONTAINING PROTEIN"/>
    <property type="match status" value="1"/>
</dbReference>
<sequence length="202" mass="22503">MAAPASKTINDLGGKWAMNYKLSDKPEEGLTLQGISWLTRKAISLATITLRVTVSQKPPSPPSTATEPVTHVDIEQIASGLTSTHEARCLDSVFRDHEDRIFGKVKGQSSFVSLDEIDDEFLRTGWLEGEAERTAPGGKDHLLSHVESVNGWTATQIWGFMEIEGERRYARNIVIKKGDKRVNMRLVYDYEGPLEEESEATN</sequence>
<protein>
    <submittedName>
        <fullName evidence="1">Uncharacterized protein</fullName>
    </submittedName>
</protein>